<keyword evidence="14 19" id="KW-0496">Mitochondrion</keyword>
<evidence type="ECO:0000313" key="22">
    <source>
        <dbReference type="EMBL" id="BDQ44232.1"/>
    </source>
</evidence>
<dbReference type="Pfam" id="PF00033">
    <property type="entry name" value="Cytochrome_B"/>
    <property type="match status" value="1"/>
</dbReference>
<feature type="transmembrane region" description="Helical" evidence="19">
    <location>
        <begin position="292"/>
        <end position="312"/>
    </location>
</feature>
<evidence type="ECO:0000256" key="7">
    <source>
        <dbReference type="ARBA" id="ARBA00022692"/>
    </source>
</evidence>
<feature type="domain" description="Cytochrome b/b6 C-terminal region profile" evidence="21">
    <location>
        <begin position="211"/>
        <end position="379"/>
    </location>
</feature>
<dbReference type="GO" id="GO:0016491">
    <property type="term" value="F:oxidoreductase activity"/>
    <property type="evidence" value="ECO:0007669"/>
    <property type="project" value="UniProtKB-UniRule"/>
</dbReference>
<evidence type="ECO:0000256" key="4">
    <source>
        <dbReference type="ARBA" id="ARBA00022448"/>
    </source>
</evidence>
<dbReference type="InterPro" id="IPR048260">
    <property type="entry name" value="Cytochrome_b_C_euk/bac"/>
</dbReference>
<evidence type="ECO:0000256" key="17">
    <source>
        <dbReference type="PIRSR" id="PIRSR038885-1"/>
    </source>
</evidence>
<feature type="binding site" description="axial binding residue" evidence="18">
    <location>
        <position position="183"/>
    </location>
    <ligand>
        <name>heme b</name>
        <dbReference type="ChEBI" id="CHEBI:60344"/>
        <label>b562</label>
    </ligand>
    <ligandPart>
        <name>Fe</name>
        <dbReference type="ChEBI" id="CHEBI:18248"/>
    </ligandPart>
</feature>
<evidence type="ECO:0000256" key="6">
    <source>
        <dbReference type="ARBA" id="ARBA00022660"/>
    </source>
</evidence>
<keyword evidence="11 19" id="KW-1133">Transmembrane helix</keyword>
<evidence type="ECO:0000256" key="10">
    <source>
        <dbReference type="ARBA" id="ARBA00022982"/>
    </source>
</evidence>
<feature type="transmembrane region" description="Helical" evidence="19">
    <location>
        <begin position="230"/>
        <end position="251"/>
    </location>
</feature>
<evidence type="ECO:0000256" key="8">
    <source>
        <dbReference type="ARBA" id="ARBA00022723"/>
    </source>
</evidence>
<comment type="similarity">
    <text evidence="16 19">Belongs to the cytochrome b family.</text>
</comment>
<keyword evidence="9" id="KW-0999">Mitochondrion inner membrane</keyword>
<dbReference type="FunFam" id="1.20.810.10:FF:000002">
    <property type="entry name" value="Cytochrome b"/>
    <property type="match status" value="1"/>
</dbReference>
<dbReference type="CDD" id="cd00284">
    <property type="entry name" value="Cytochrome_b_N"/>
    <property type="match status" value="1"/>
</dbReference>
<keyword evidence="10 19" id="KW-0249">Electron transport</keyword>
<comment type="subcellular location">
    <subcellularLocation>
        <location evidence="2">Mitochondrion inner membrane</location>
        <topology evidence="2">Multi-pass membrane protein</topology>
    </subcellularLocation>
</comment>
<evidence type="ECO:0000256" key="2">
    <source>
        <dbReference type="ARBA" id="ARBA00004448"/>
    </source>
</evidence>
<dbReference type="InterPro" id="IPR036150">
    <property type="entry name" value="Cyt_b/b6_C_sf"/>
</dbReference>
<feature type="transmembrane region" description="Helical" evidence="19">
    <location>
        <begin position="78"/>
        <end position="99"/>
    </location>
</feature>
<name>A0AA48GCD3_9ANNE</name>
<keyword evidence="7 19" id="KW-0812">Transmembrane</keyword>
<dbReference type="SUPFAM" id="SSF81648">
    <property type="entry name" value="a domain/subunit of cytochrome bc1 complex (Ubiquinol-cytochrome c reductase)"/>
    <property type="match status" value="1"/>
</dbReference>
<dbReference type="PANTHER" id="PTHR19271:SF16">
    <property type="entry name" value="CYTOCHROME B"/>
    <property type="match status" value="1"/>
</dbReference>
<dbReference type="GO" id="GO:0046872">
    <property type="term" value="F:metal ion binding"/>
    <property type="evidence" value="ECO:0007669"/>
    <property type="project" value="UniProtKB-UniRule"/>
</dbReference>
<feature type="transmembrane region" description="Helical" evidence="19">
    <location>
        <begin position="31"/>
        <end position="57"/>
    </location>
</feature>
<dbReference type="PIRSF" id="PIRSF038885">
    <property type="entry name" value="COB"/>
    <property type="match status" value="1"/>
</dbReference>
<evidence type="ECO:0000256" key="3">
    <source>
        <dbReference type="ARBA" id="ARBA00013531"/>
    </source>
</evidence>
<dbReference type="EMBL" id="LC726552">
    <property type="protein sequence ID" value="BDQ44232.1"/>
    <property type="molecule type" value="Genomic_DNA"/>
</dbReference>
<keyword evidence="5 18" id="KW-0349">Heme</keyword>
<dbReference type="InterPro" id="IPR027387">
    <property type="entry name" value="Cytb/b6-like_sf"/>
</dbReference>
<dbReference type="GO" id="GO:0006122">
    <property type="term" value="P:mitochondrial electron transport, ubiquinol to cytochrome c"/>
    <property type="evidence" value="ECO:0007669"/>
    <property type="project" value="TreeGrafter"/>
</dbReference>
<evidence type="ECO:0000259" key="21">
    <source>
        <dbReference type="PROSITE" id="PS51003"/>
    </source>
</evidence>
<feature type="transmembrane region" description="Helical" evidence="19">
    <location>
        <begin position="324"/>
        <end position="341"/>
    </location>
</feature>
<dbReference type="GO" id="GO:0008121">
    <property type="term" value="F:quinol-cytochrome-c reductase activity"/>
    <property type="evidence" value="ECO:0007669"/>
    <property type="project" value="InterPro"/>
</dbReference>
<dbReference type="PANTHER" id="PTHR19271">
    <property type="entry name" value="CYTOCHROME B"/>
    <property type="match status" value="1"/>
</dbReference>
<dbReference type="InterPro" id="IPR048259">
    <property type="entry name" value="Cytochrome_b_N_euk/bac"/>
</dbReference>
<dbReference type="GO" id="GO:0045275">
    <property type="term" value="C:respiratory chain complex III"/>
    <property type="evidence" value="ECO:0007669"/>
    <property type="project" value="InterPro"/>
</dbReference>
<dbReference type="PROSITE" id="PS51003">
    <property type="entry name" value="CYTB_CTER"/>
    <property type="match status" value="1"/>
</dbReference>
<protein>
    <recommendedName>
        <fullName evidence="3 19">Cytochrome b</fullName>
    </recommendedName>
</protein>
<reference evidence="22" key="1">
    <citation type="submission" date="2022-08" db="EMBL/GenBank/DDBJ databases">
        <title>The origin and diversification of pheretimoid megascolecid earthworms in the Japanese Archipelago revealed by mitogenomic phylogenetics.</title>
        <authorList>
            <person name="Sato C."/>
            <person name="Nendai N."/>
            <person name="Nagata N."/>
            <person name="Okuzaki Y."/>
            <person name="Ikeda H."/>
            <person name="Minamiya Y."/>
            <person name="Sota T."/>
        </authorList>
    </citation>
    <scope>NUCLEOTIDE SEQUENCE</scope>
    <source>
        <strain evidence="22">CS167</strain>
    </source>
</reference>
<evidence type="ECO:0000256" key="11">
    <source>
        <dbReference type="ARBA" id="ARBA00022989"/>
    </source>
</evidence>
<feature type="domain" description="Cytochrome b/b6 N-terminal region profile" evidence="20">
    <location>
        <begin position="1"/>
        <end position="210"/>
    </location>
</feature>
<geneLocation type="mitochondrion" evidence="22"/>
<comment type="cofactor">
    <cofactor evidence="18">
        <name>heme</name>
        <dbReference type="ChEBI" id="CHEBI:30413"/>
    </cofactor>
    <text evidence="18">Binds 2 heme groups non-covalently.</text>
</comment>
<feature type="transmembrane region" description="Helical" evidence="19">
    <location>
        <begin position="347"/>
        <end position="365"/>
    </location>
</feature>
<keyword evidence="6 19" id="KW-0679">Respiratory chain</keyword>
<evidence type="ECO:0000256" key="12">
    <source>
        <dbReference type="ARBA" id="ARBA00023004"/>
    </source>
</evidence>
<evidence type="ECO:0000256" key="14">
    <source>
        <dbReference type="ARBA" id="ARBA00023128"/>
    </source>
</evidence>
<dbReference type="AlphaFoldDB" id="A0AA48GCD3"/>
<dbReference type="InterPro" id="IPR016174">
    <property type="entry name" value="Di-haem_cyt_TM"/>
</dbReference>
<feature type="binding site" evidence="17">
    <location>
        <position position="202"/>
    </location>
    <ligand>
        <name>a ubiquinone</name>
        <dbReference type="ChEBI" id="CHEBI:16389"/>
    </ligand>
</feature>
<dbReference type="GO" id="GO:0005743">
    <property type="term" value="C:mitochondrial inner membrane"/>
    <property type="evidence" value="ECO:0007669"/>
    <property type="project" value="UniProtKB-SubCell"/>
</dbReference>
<keyword evidence="13" id="KW-0830">Ubiquinone</keyword>
<evidence type="ECO:0000259" key="20">
    <source>
        <dbReference type="PROSITE" id="PS51002"/>
    </source>
</evidence>
<dbReference type="InterPro" id="IPR005798">
    <property type="entry name" value="Cyt_b/b6_C"/>
</dbReference>
<keyword evidence="15 19" id="KW-0472">Membrane</keyword>
<dbReference type="Gene3D" id="1.20.810.10">
    <property type="entry name" value="Cytochrome Bc1 Complex, Chain C"/>
    <property type="match status" value="1"/>
</dbReference>
<comment type="function">
    <text evidence="1 19">Component of the ubiquinol-cytochrome c reductase complex (complex III or cytochrome b-c1 complex) that is part of the mitochondrial respiratory chain. The b-c1 complex mediates electron transfer from ubiquinol to cytochrome c. Contributes to the generation of a proton gradient across the mitochondrial membrane that is then used for ATP synthesis.</text>
</comment>
<accession>A0AA48GCD3</accession>
<feature type="transmembrane region" description="Helical" evidence="19">
    <location>
        <begin position="114"/>
        <end position="134"/>
    </location>
</feature>
<dbReference type="InterPro" id="IPR030689">
    <property type="entry name" value="Cytochrome_b"/>
</dbReference>
<feature type="binding site" description="axial binding residue" evidence="18">
    <location>
        <position position="98"/>
    </location>
    <ligand>
        <name>heme b</name>
        <dbReference type="ChEBI" id="CHEBI:60344"/>
        <label>b566</label>
    </ligand>
    <ligandPart>
        <name>Fe</name>
        <dbReference type="ChEBI" id="CHEBI:18248"/>
    </ligandPart>
</feature>
<evidence type="ECO:0000256" key="16">
    <source>
        <dbReference type="ARBA" id="ARBA00061233"/>
    </source>
</evidence>
<evidence type="ECO:0000256" key="9">
    <source>
        <dbReference type="ARBA" id="ARBA00022792"/>
    </source>
</evidence>
<feature type="binding site" description="axial binding residue" evidence="18">
    <location>
        <position position="84"/>
    </location>
    <ligand>
        <name>heme b</name>
        <dbReference type="ChEBI" id="CHEBI:60344"/>
        <label>b562</label>
    </ligand>
    <ligandPart>
        <name>Fe</name>
        <dbReference type="ChEBI" id="CHEBI:18248"/>
    </ligandPart>
</feature>
<keyword evidence="12 18" id="KW-0408">Iron</keyword>
<evidence type="ECO:0000256" key="13">
    <source>
        <dbReference type="ARBA" id="ARBA00023075"/>
    </source>
</evidence>
<comment type="cofactor">
    <cofactor evidence="19">
        <name>heme b</name>
        <dbReference type="ChEBI" id="CHEBI:60344"/>
    </cofactor>
    <text evidence="19">Binds 2 heme groups non-covalently.</text>
</comment>
<dbReference type="SUPFAM" id="SSF81342">
    <property type="entry name" value="Transmembrane di-heme cytochromes"/>
    <property type="match status" value="1"/>
</dbReference>
<evidence type="ECO:0000256" key="19">
    <source>
        <dbReference type="RuleBase" id="RU362117"/>
    </source>
</evidence>
<keyword evidence="4 19" id="KW-0813">Transport</keyword>
<proteinExistence type="inferred from homology"/>
<evidence type="ECO:0000256" key="5">
    <source>
        <dbReference type="ARBA" id="ARBA00022617"/>
    </source>
</evidence>
<feature type="transmembrane region" description="Helical" evidence="19">
    <location>
        <begin position="141"/>
        <end position="158"/>
    </location>
</feature>
<dbReference type="CDD" id="cd00290">
    <property type="entry name" value="cytochrome_b_C"/>
    <property type="match status" value="1"/>
</dbReference>
<dbReference type="PROSITE" id="PS51002">
    <property type="entry name" value="CYTB_NTER"/>
    <property type="match status" value="1"/>
</dbReference>
<dbReference type="Pfam" id="PF00032">
    <property type="entry name" value="Cytochrom_B_C"/>
    <property type="match status" value="1"/>
</dbReference>
<keyword evidence="8 18" id="KW-0479">Metal-binding</keyword>
<sequence>MFKPMRTTHPAIKIINSSLIDLPAPNNISIWWNYGSLLGLCLVIQIATGLFLSMHYSPNIEMAFSSVAHISRDVNYGWLLRSIHANGASMFFLFIYLHAGRGLYYGSFNLHETWNLGVILFILTMATAFTGYVLPWGQMSFWGATVITNLFSAIPYIGKSLVEWIWGGFAVDNATLNRFFSFHFILPFIIIGATVLHIMFLHQTGSNNPIGINADSERIPFHSYYSIKDALGYMIAITGLSCMVLFEPNLFTDPENFLMSNPLVTPIHIKPEWYFLWMYAILRSIPNKLGGVLALFAAIVVMFILPLTTMNNKRSLSFYPMNQFLFWVLATSWAVLTWIGGRPVEDPYITIGQAFTSLYFLYFILNPLSMNMWDNLCKH</sequence>
<feature type="binding site" description="axial binding residue" evidence="18">
    <location>
        <position position="197"/>
    </location>
    <ligand>
        <name>heme b</name>
        <dbReference type="ChEBI" id="CHEBI:60344"/>
        <label>b566</label>
    </ligand>
    <ligandPart>
        <name>Fe</name>
        <dbReference type="ChEBI" id="CHEBI:18248"/>
    </ligandPart>
</feature>
<gene>
    <name evidence="22" type="primary">cob</name>
</gene>
<evidence type="ECO:0000256" key="1">
    <source>
        <dbReference type="ARBA" id="ARBA00002566"/>
    </source>
</evidence>
<evidence type="ECO:0000256" key="18">
    <source>
        <dbReference type="PIRSR" id="PIRSR038885-2"/>
    </source>
</evidence>
<feature type="transmembrane region" description="Helical" evidence="19">
    <location>
        <begin position="178"/>
        <end position="201"/>
    </location>
</feature>
<organism evidence="22">
    <name type="scientific">Pheretima kunigamiensis</name>
    <dbReference type="NCBI Taxonomy" id="2973160"/>
    <lineage>
        <taxon>Eukaryota</taxon>
        <taxon>Metazoa</taxon>
        <taxon>Spiralia</taxon>
        <taxon>Lophotrochozoa</taxon>
        <taxon>Annelida</taxon>
        <taxon>Clitellata</taxon>
        <taxon>Oligochaeta</taxon>
        <taxon>Crassiclitellata</taxon>
        <taxon>Megascolecida</taxon>
        <taxon>Megascolecidae</taxon>
        <taxon>Pheretima</taxon>
    </lineage>
</organism>
<evidence type="ECO:0000256" key="15">
    <source>
        <dbReference type="ARBA" id="ARBA00023136"/>
    </source>
</evidence>
<dbReference type="InterPro" id="IPR005797">
    <property type="entry name" value="Cyt_b/b6_N"/>
</dbReference>